<dbReference type="SUPFAM" id="SSF161098">
    <property type="entry name" value="MetI-like"/>
    <property type="match status" value="1"/>
</dbReference>
<evidence type="ECO:0000256" key="8">
    <source>
        <dbReference type="ARBA" id="ARBA00022989"/>
    </source>
</evidence>
<dbReference type="Pfam" id="PF00528">
    <property type="entry name" value="BPD_transp_1"/>
    <property type="match status" value="1"/>
</dbReference>
<keyword evidence="6 13" id="KW-0812">Transmembrane</keyword>
<comment type="function">
    <text evidence="1">Part of the binding-protein-dependent transport system for glutamine; probably responsible for the translocation of the substrate across the membrane.</text>
</comment>
<dbReference type="FunFam" id="1.10.3720.10:FF:000006">
    <property type="entry name" value="Glutamate/aspartate ABC transporter, permease protein GltK"/>
    <property type="match status" value="1"/>
</dbReference>
<evidence type="ECO:0000256" key="11">
    <source>
        <dbReference type="ARBA" id="ARBA00062718"/>
    </source>
</evidence>
<protein>
    <recommendedName>
        <fullName evidence="12">Glutamate/aspartate import permease protein GltK</fullName>
    </recommendedName>
</protein>
<feature type="transmembrane region" description="Helical" evidence="13">
    <location>
        <begin position="63"/>
        <end position="80"/>
    </location>
</feature>
<gene>
    <name evidence="15" type="ORF">Ga0061067_11240</name>
</gene>
<evidence type="ECO:0000313" key="16">
    <source>
        <dbReference type="Proteomes" id="UP000183900"/>
    </source>
</evidence>
<feature type="transmembrane region" description="Helical" evidence="13">
    <location>
        <begin position="16"/>
        <end position="42"/>
    </location>
</feature>
<dbReference type="InterPro" id="IPR000515">
    <property type="entry name" value="MetI-like"/>
</dbReference>
<dbReference type="GO" id="GO:0022857">
    <property type="term" value="F:transmembrane transporter activity"/>
    <property type="evidence" value="ECO:0007669"/>
    <property type="project" value="InterPro"/>
</dbReference>
<evidence type="ECO:0000256" key="1">
    <source>
        <dbReference type="ARBA" id="ARBA00003159"/>
    </source>
</evidence>
<keyword evidence="8 13" id="KW-1133">Transmembrane helix</keyword>
<accession>A0A0K6I7X7</accession>
<evidence type="ECO:0000256" key="7">
    <source>
        <dbReference type="ARBA" id="ARBA00022970"/>
    </source>
</evidence>
<proteinExistence type="inferred from homology"/>
<evidence type="ECO:0000259" key="14">
    <source>
        <dbReference type="PROSITE" id="PS50928"/>
    </source>
</evidence>
<sequence>MTYTWDFHSALQYRDLFLWGLWISVLYTAGSILFGVLIGFLTCAMRLSGWKVLDLTARTYQEIFRCTPLLVQLLWFYYAFPLLVGGTIDNRVAAMLTLSLYVGAFYAEIFRGGIVSIDRGQREAAAAIGMSPWQSMQRIILPQALKRMLPSFINQSVIQFKNTSLVSVISVADLAYMAAVVNGQTYRPLESYTVMAVLYIAVLLPVTQIADRVEKRLRVSD</sequence>
<dbReference type="InterPro" id="IPR010065">
    <property type="entry name" value="AA_ABC_transptr_permease_3TM"/>
</dbReference>
<reference evidence="16" key="1">
    <citation type="submission" date="2015-08" db="EMBL/GenBank/DDBJ databases">
        <authorList>
            <person name="Varghese N."/>
        </authorList>
    </citation>
    <scope>NUCLEOTIDE SEQUENCE [LARGE SCALE GENOMIC DNA]</scope>
    <source>
        <strain evidence="16">DSM 23407</strain>
    </source>
</reference>
<dbReference type="InterPro" id="IPR035906">
    <property type="entry name" value="MetI-like_sf"/>
</dbReference>
<organism evidence="15 16">
    <name type="scientific">Pannonibacter indicus</name>
    <dbReference type="NCBI Taxonomy" id="466044"/>
    <lineage>
        <taxon>Bacteria</taxon>
        <taxon>Pseudomonadati</taxon>
        <taxon>Pseudomonadota</taxon>
        <taxon>Alphaproteobacteria</taxon>
        <taxon>Hyphomicrobiales</taxon>
        <taxon>Stappiaceae</taxon>
        <taxon>Pannonibacter</taxon>
    </lineage>
</organism>
<evidence type="ECO:0000256" key="12">
    <source>
        <dbReference type="ARBA" id="ARBA00073645"/>
    </source>
</evidence>
<dbReference type="InterPro" id="IPR043429">
    <property type="entry name" value="ArtM/GltK/GlnP/TcyL/YhdX-like"/>
</dbReference>
<keyword evidence="4 13" id="KW-0813">Transport</keyword>
<dbReference type="EMBL" id="CYHE01000012">
    <property type="protein sequence ID" value="CUA99133.1"/>
    <property type="molecule type" value="Genomic_DNA"/>
</dbReference>
<dbReference type="PROSITE" id="PS50928">
    <property type="entry name" value="ABC_TM1"/>
    <property type="match status" value="1"/>
</dbReference>
<name>A0A0K6I7X7_9HYPH</name>
<dbReference type="PANTHER" id="PTHR30614">
    <property type="entry name" value="MEMBRANE COMPONENT OF AMINO ACID ABC TRANSPORTER"/>
    <property type="match status" value="1"/>
</dbReference>
<evidence type="ECO:0000313" key="15">
    <source>
        <dbReference type="EMBL" id="CUA99133.1"/>
    </source>
</evidence>
<dbReference type="OrthoDB" id="9814550at2"/>
<keyword evidence="7" id="KW-0029">Amino-acid transport</keyword>
<evidence type="ECO:0000256" key="4">
    <source>
        <dbReference type="ARBA" id="ARBA00022448"/>
    </source>
</evidence>
<comment type="subcellular location">
    <subcellularLocation>
        <location evidence="2">Cell inner membrane</location>
        <topology evidence="2">Multi-pass membrane protein</topology>
    </subcellularLocation>
    <subcellularLocation>
        <location evidence="13">Cell membrane</location>
        <topology evidence="13">Multi-pass membrane protein</topology>
    </subcellularLocation>
</comment>
<evidence type="ECO:0000256" key="5">
    <source>
        <dbReference type="ARBA" id="ARBA00022475"/>
    </source>
</evidence>
<keyword evidence="9 13" id="KW-0472">Membrane</keyword>
<evidence type="ECO:0000256" key="9">
    <source>
        <dbReference type="ARBA" id="ARBA00023136"/>
    </source>
</evidence>
<keyword evidence="16" id="KW-1185">Reference proteome</keyword>
<feature type="transmembrane region" description="Helical" evidence="13">
    <location>
        <begin position="192"/>
        <end position="210"/>
    </location>
</feature>
<dbReference type="Gene3D" id="1.10.3720.10">
    <property type="entry name" value="MetI-like"/>
    <property type="match status" value="1"/>
</dbReference>
<feature type="domain" description="ABC transmembrane type-1" evidence="14">
    <location>
        <begin position="21"/>
        <end position="210"/>
    </location>
</feature>
<dbReference type="PANTHER" id="PTHR30614:SF20">
    <property type="entry name" value="GLUTAMINE TRANSPORT SYSTEM PERMEASE PROTEIN GLNP"/>
    <property type="match status" value="1"/>
</dbReference>
<evidence type="ECO:0000256" key="2">
    <source>
        <dbReference type="ARBA" id="ARBA00004429"/>
    </source>
</evidence>
<evidence type="ECO:0000256" key="6">
    <source>
        <dbReference type="ARBA" id="ARBA00022692"/>
    </source>
</evidence>
<dbReference type="Proteomes" id="UP000183900">
    <property type="component" value="Unassembled WGS sequence"/>
</dbReference>
<dbReference type="NCBIfam" id="TIGR01726">
    <property type="entry name" value="HEQRo_perm_3TM"/>
    <property type="match status" value="1"/>
</dbReference>
<comment type="subunit">
    <text evidence="11">The complex is composed of two ATP-binding proteins (GltL), two transmembrane proteins (GltJ and GltK) and a solute-binding protein (GltI).</text>
</comment>
<comment type="function">
    <text evidence="10">Part of the ABC transporter complex GltIJKL involved in glutamate and aspartate uptake. Probably responsible for the translocation of the substrate across the membrane.</text>
</comment>
<evidence type="ECO:0000256" key="10">
    <source>
        <dbReference type="ARBA" id="ARBA00060298"/>
    </source>
</evidence>
<dbReference type="CDD" id="cd06261">
    <property type="entry name" value="TM_PBP2"/>
    <property type="match status" value="1"/>
</dbReference>
<dbReference type="GO" id="GO:0006865">
    <property type="term" value="P:amino acid transport"/>
    <property type="evidence" value="ECO:0007669"/>
    <property type="project" value="UniProtKB-KW"/>
</dbReference>
<keyword evidence="5" id="KW-1003">Cell membrane</keyword>
<feature type="transmembrane region" description="Helical" evidence="13">
    <location>
        <begin position="92"/>
        <end position="110"/>
    </location>
</feature>
<comment type="similarity">
    <text evidence="3">Belongs to the binding-protein-dependent transport system permease family. HisMQ subfamily.</text>
</comment>
<evidence type="ECO:0000256" key="13">
    <source>
        <dbReference type="RuleBase" id="RU363032"/>
    </source>
</evidence>
<dbReference type="AlphaFoldDB" id="A0A0K6I7X7"/>
<evidence type="ECO:0000256" key="3">
    <source>
        <dbReference type="ARBA" id="ARBA00010072"/>
    </source>
</evidence>
<dbReference type="GO" id="GO:0043190">
    <property type="term" value="C:ATP-binding cassette (ABC) transporter complex"/>
    <property type="evidence" value="ECO:0007669"/>
    <property type="project" value="InterPro"/>
</dbReference>
<feature type="transmembrane region" description="Helical" evidence="13">
    <location>
        <begin position="165"/>
        <end position="186"/>
    </location>
</feature>
<dbReference type="RefSeq" id="WP_055456587.1">
    <property type="nucleotide sequence ID" value="NZ_CYHE01000012.1"/>
</dbReference>